<proteinExistence type="predicted"/>
<accession>A0A4R1LE74</accession>
<comment type="caution">
    <text evidence="1">The sequence shown here is derived from an EMBL/GenBank/DDBJ whole genome shotgun (WGS) entry which is preliminary data.</text>
</comment>
<gene>
    <name evidence="1" type="ORF">C7378_0857</name>
</gene>
<protein>
    <recommendedName>
        <fullName evidence="3">Heme oxygenase-like protein</fullName>
    </recommendedName>
</protein>
<sequence length="247" mass="27338">MTTHSQRLRETVCLFRARLTSLIRDVWFHPRLAELYPEFLFAIYGVTVSSAPAMRAAAGRCAGELADDPLAAWLRDYYLEHAEEEAGHEQWLLNDLHSLGVARQRVLERLPYTSVAALVGVQYYWMFHVHPIAYLGYIAVLEAPTSIEFLEEVSRRTGISLSSMSGHVMHATLDPGHVAEFDAALDSLPLLLHHQELITVSAIATIAHLEKVFSDILEHFARVDDPAGAATIFTTSGIALASPSSGF</sequence>
<dbReference type="SUPFAM" id="SSF48613">
    <property type="entry name" value="Heme oxygenase-like"/>
    <property type="match status" value="1"/>
</dbReference>
<dbReference type="OrthoDB" id="112625at2"/>
<evidence type="ECO:0000313" key="1">
    <source>
        <dbReference type="EMBL" id="TCK75860.1"/>
    </source>
</evidence>
<evidence type="ECO:0000313" key="2">
    <source>
        <dbReference type="Proteomes" id="UP000295210"/>
    </source>
</evidence>
<dbReference type="AlphaFoldDB" id="A0A4R1LE74"/>
<dbReference type="Proteomes" id="UP000295210">
    <property type="component" value="Unassembled WGS sequence"/>
</dbReference>
<organism evidence="1 2">
    <name type="scientific">Acidipila rosea</name>
    <dbReference type="NCBI Taxonomy" id="768535"/>
    <lineage>
        <taxon>Bacteria</taxon>
        <taxon>Pseudomonadati</taxon>
        <taxon>Acidobacteriota</taxon>
        <taxon>Terriglobia</taxon>
        <taxon>Terriglobales</taxon>
        <taxon>Acidobacteriaceae</taxon>
        <taxon>Acidipila</taxon>
    </lineage>
</organism>
<reference evidence="1 2" key="1">
    <citation type="submission" date="2019-03" db="EMBL/GenBank/DDBJ databases">
        <title>Genomic Encyclopedia of Type Strains, Phase IV (KMG-IV): sequencing the most valuable type-strain genomes for metagenomic binning, comparative biology and taxonomic classification.</title>
        <authorList>
            <person name="Goeker M."/>
        </authorList>
    </citation>
    <scope>NUCLEOTIDE SEQUENCE [LARGE SCALE GENOMIC DNA]</scope>
    <source>
        <strain evidence="1 2">DSM 103428</strain>
    </source>
</reference>
<dbReference type="Pfam" id="PF14518">
    <property type="entry name" value="Haem_oxygenas_2"/>
    <property type="match status" value="1"/>
</dbReference>
<dbReference type="RefSeq" id="WP_131992100.1">
    <property type="nucleotide sequence ID" value="NZ_SMGK01000001.1"/>
</dbReference>
<name>A0A4R1LE74_9BACT</name>
<dbReference type="InterPro" id="IPR016084">
    <property type="entry name" value="Haem_Oase-like_multi-hlx"/>
</dbReference>
<evidence type="ECO:0008006" key="3">
    <source>
        <dbReference type="Google" id="ProtNLM"/>
    </source>
</evidence>
<dbReference type="Gene3D" id="1.20.910.10">
    <property type="entry name" value="Heme oxygenase-like"/>
    <property type="match status" value="1"/>
</dbReference>
<keyword evidence="2" id="KW-1185">Reference proteome</keyword>
<dbReference type="EMBL" id="SMGK01000001">
    <property type="protein sequence ID" value="TCK75860.1"/>
    <property type="molecule type" value="Genomic_DNA"/>
</dbReference>